<protein>
    <recommendedName>
        <fullName evidence="1">Glycosyl transferase family 25 domain-containing protein</fullName>
    </recommendedName>
</protein>
<dbReference type="CDD" id="cd06532">
    <property type="entry name" value="Glyco_transf_25"/>
    <property type="match status" value="1"/>
</dbReference>
<evidence type="ECO:0000313" key="2">
    <source>
        <dbReference type="EMBL" id="QHT99562.1"/>
    </source>
</evidence>
<name>A0A6C0J2L0_9ZZZZ</name>
<evidence type="ECO:0000259" key="1">
    <source>
        <dbReference type="Pfam" id="PF01755"/>
    </source>
</evidence>
<feature type="domain" description="Glycosyl transferase family 25" evidence="1">
    <location>
        <begin position="11"/>
        <end position="185"/>
    </location>
</feature>
<dbReference type="AlphaFoldDB" id="A0A6C0J2L0"/>
<accession>A0A6C0J2L0</accession>
<dbReference type="Pfam" id="PF01755">
    <property type="entry name" value="Glyco_transf_25"/>
    <property type="match status" value="1"/>
</dbReference>
<dbReference type="EMBL" id="MN740310">
    <property type="protein sequence ID" value="QHT99562.1"/>
    <property type="molecule type" value="Genomic_DNA"/>
</dbReference>
<organism evidence="2">
    <name type="scientific">viral metagenome</name>
    <dbReference type="NCBI Taxonomy" id="1070528"/>
    <lineage>
        <taxon>unclassified sequences</taxon>
        <taxon>metagenomes</taxon>
        <taxon>organismal metagenomes</taxon>
    </lineage>
</organism>
<proteinExistence type="predicted"/>
<reference evidence="2" key="1">
    <citation type="journal article" date="2020" name="Nature">
        <title>Giant virus diversity and host interactions through global metagenomics.</title>
        <authorList>
            <person name="Schulz F."/>
            <person name="Roux S."/>
            <person name="Paez-Espino D."/>
            <person name="Jungbluth S."/>
            <person name="Walsh D.A."/>
            <person name="Denef V.J."/>
            <person name="McMahon K.D."/>
            <person name="Konstantinidis K.T."/>
            <person name="Eloe-Fadrosh E.A."/>
            <person name="Kyrpides N.C."/>
            <person name="Woyke T."/>
        </authorList>
    </citation>
    <scope>NUCLEOTIDE SEQUENCE</scope>
    <source>
        <strain evidence="2">GVMAG-M-3300025727-45</strain>
    </source>
</reference>
<dbReference type="InterPro" id="IPR002654">
    <property type="entry name" value="Glyco_trans_25"/>
</dbReference>
<sequence>MDCKLPFKDLQKVYCINVKENVIRKKFMENQFKKLNINPNIIEFIDAITPESEEYKKEINNLKYKNKIAQAISLSHKKIWDDIIKNKYYAALVLEDDIEFNIDYLNNCKNINIFCSEFKEKKYFIHLLSSYPEKIINKNKNINNSIANVNIKYGVGAYILSYNSALFLCHEKWFYPITQPIDDYMWSIKRKMAFKDQYAFLPFICQNTSQPKTRCFKQRVVFSSNFKVI</sequence>